<gene>
    <name evidence="1" type="ORF">M404DRAFT_792259</name>
</gene>
<sequence length="149" mass="16540">MYSSKNVGDIEMVEENGKDTLFLHYSRGHPDFTTIIYYECPGCSGQVNCAPGGKPLAVSWQSVVALASVAWDLLGCQALLWSYVGGSATPVFQRWFPADTHRSILHGDSHHWRIAPFTWKVISDGTTRLALDRMISNAVHIPRVIVSNH</sequence>
<dbReference type="HOGENOM" id="CLU_1750452_0_0_1"/>
<dbReference type="EMBL" id="KN831949">
    <property type="protein sequence ID" value="KIO11619.1"/>
    <property type="molecule type" value="Genomic_DNA"/>
</dbReference>
<evidence type="ECO:0000313" key="1">
    <source>
        <dbReference type="EMBL" id="KIO11619.1"/>
    </source>
</evidence>
<dbReference type="InParanoid" id="A0A0C3PSI6"/>
<accession>A0A0C3PSI6</accession>
<proteinExistence type="predicted"/>
<evidence type="ECO:0000313" key="2">
    <source>
        <dbReference type="Proteomes" id="UP000054217"/>
    </source>
</evidence>
<name>A0A0C3PSI6_PISTI</name>
<reference evidence="1 2" key="1">
    <citation type="submission" date="2014-04" db="EMBL/GenBank/DDBJ databases">
        <authorList>
            <consortium name="DOE Joint Genome Institute"/>
            <person name="Kuo A."/>
            <person name="Kohler A."/>
            <person name="Costa M.D."/>
            <person name="Nagy L.G."/>
            <person name="Floudas D."/>
            <person name="Copeland A."/>
            <person name="Barry K.W."/>
            <person name="Cichocki N."/>
            <person name="Veneault-Fourrey C."/>
            <person name="LaButti K."/>
            <person name="Lindquist E.A."/>
            <person name="Lipzen A."/>
            <person name="Lundell T."/>
            <person name="Morin E."/>
            <person name="Murat C."/>
            <person name="Sun H."/>
            <person name="Tunlid A."/>
            <person name="Henrissat B."/>
            <person name="Grigoriev I.V."/>
            <person name="Hibbett D.S."/>
            <person name="Martin F."/>
            <person name="Nordberg H.P."/>
            <person name="Cantor M.N."/>
            <person name="Hua S.X."/>
        </authorList>
    </citation>
    <scope>NUCLEOTIDE SEQUENCE [LARGE SCALE GENOMIC DNA]</scope>
    <source>
        <strain evidence="1 2">Marx 270</strain>
    </source>
</reference>
<dbReference type="Proteomes" id="UP000054217">
    <property type="component" value="Unassembled WGS sequence"/>
</dbReference>
<protein>
    <submittedName>
        <fullName evidence="1">Uncharacterized protein</fullName>
    </submittedName>
</protein>
<dbReference type="AlphaFoldDB" id="A0A0C3PSI6"/>
<reference evidence="2" key="2">
    <citation type="submission" date="2015-01" db="EMBL/GenBank/DDBJ databases">
        <title>Evolutionary Origins and Diversification of the Mycorrhizal Mutualists.</title>
        <authorList>
            <consortium name="DOE Joint Genome Institute"/>
            <consortium name="Mycorrhizal Genomics Consortium"/>
            <person name="Kohler A."/>
            <person name="Kuo A."/>
            <person name="Nagy L.G."/>
            <person name="Floudas D."/>
            <person name="Copeland A."/>
            <person name="Barry K.W."/>
            <person name="Cichocki N."/>
            <person name="Veneault-Fourrey C."/>
            <person name="LaButti K."/>
            <person name="Lindquist E.A."/>
            <person name="Lipzen A."/>
            <person name="Lundell T."/>
            <person name="Morin E."/>
            <person name="Murat C."/>
            <person name="Riley R."/>
            <person name="Ohm R."/>
            <person name="Sun H."/>
            <person name="Tunlid A."/>
            <person name="Henrissat B."/>
            <person name="Grigoriev I.V."/>
            <person name="Hibbett D.S."/>
            <person name="Martin F."/>
        </authorList>
    </citation>
    <scope>NUCLEOTIDE SEQUENCE [LARGE SCALE GENOMIC DNA]</scope>
    <source>
        <strain evidence="2">Marx 270</strain>
    </source>
</reference>
<organism evidence="1 2">
    <name type="scientific">Pisolithus tinctorius Marx 270</name>
    <dbReference type="NCBI Taxonomy" id="870435"/>
    <lineage>
        <taxon>Eukaryota</taxon>
        <taxon>Fungi</taxon>
        <taxon>Dikarya</taxon>
        <taxon>Basidiomycota</taxon>
        <taxon>Agaricomycotina</taxon>
        <taxon>Agaricomycetes</taxon>
        <taxon>Agaricomycetidae</taxon>
        <taxon>Boletales</taxon>
        <taxon>Sclerodermatineae</taxon>
        <taxon>Pisolithaceae</taxon>
        <taxon>Pisolithus</taxon>
    </lineage>
</organism>
<keyword evidence="2" id="KW-1185">Reference proteome</keyword>